<dbReference type="Proteomes" id="UP000033519">
    <property type="component" value="Unassembled WGS sequence"/>
</dbReference>
<evidence type="ECO:0008006" key="5">
    <source>
        <dbReference type="Google" id="ProtNLM"/>
    </source>
</evidence>
<accession>A0A0F5PVF6</accession>
<name>A0A0F5PVF6_9HYPH</name>
<keyword evidence="3" id="KW-1185">Reference proteome</keyword>
<evidence type="ECO:0000313" key="1">
    <source>
        <dbReference type="EMBL" id="KKC32672.1"/>
    </source>
</evidence>
<dbReference type="AlphaFoldDB" id="A0A0F5PVF6"/>
<dbReference type="EMBL" id="FOMB01000006">
    <property type="protein sequence ID" value="SFC51923.1"/>
    <property type="molecule type" value="Genomic_DNA"/>
</dbReference>
<evidence type="ECO:0000313" key="3">
    <source>
        <dbReference type="Proteomes" id="UP000033519"/>
    </source>
</evidence>
<dbReference type="STRING" id="728005.SAMN04488059_10689"/>
<evidence type="ECO:0000313" key="4">
    <source>
        <dbReference type="Proteomes" id="UP000182258"/>
    </source>
</evidence>
<evidence type="ECO:0000313" key="2">
    <source>
        <dbReference type="EMBL" id="SFC51923.1"/>
    </source>
</evidence>
<proteinExistence type="predicted"/>
<dbReference type="PATRIC" id="fig|728005.3.peg.696"/>
<reference evidence="2 4" key="2">
    <citation type="submission" date="2016-10" db="EMBL/GenBank/DDBJ databases">
        <authorList>
            <person name="de Groot N.N."/>
        </authorList>
    </citation>
    <scope>NUCLEOTIDE SEQUENCE [LARGE SCALE GENOMIC DNA]</scope>
    <source>
        <strain evidence="2 4">CGMCC 1.10210</strain>
    </source>
</reference>
<protein>
    <recommendedName>
        <fullName evidence="5">YdhG-like domain-containing protein</fullName>
    </recommendedName>
</protein>
<organism evidence="2 4">
    <name type="scientific">Devosia psychrophila</name>
    <dbReference type="NCBI Taxonomy" id="728005"/>
    <lineage>
        <taxon>Bacteria</taxon>
        <taxon>Pseudomonadati</taxon>
        <taxon>Pseudomonadota</taxon>
        <taxon>Alphaproteobacteria</taxon>
        <taxon>Hyphomicrobiales</taxon>
        <taxon>Devosiaceae</taxon>
        <taxon>Devosia</taxon>
    </lineage>
</organism>
<gene>
    <name evidence="2" type="ORF">SAMN04488059_10689</name>
    <name evidence="1" type="ORF">WH91_12670</name>
</gene>
<sequence>MVALRKSGATIMLISVVDPVYSKTFAELIAPFPPPVRELTARLVALVAAHPGISGKGMTGWKSVNFRHASAGHVCSVFPQQDRALLYFEHGLRLVHGEGLLQGEGLKRGRYLRVQPGDDIPLDRIGMLLGEAIALFA</sequence>
<dbReference type="EMBL" id="LAPV01000129">
    <property type="protein sequence ID" value="KKC32672.1"/>
    <property type="molecule type" value="Genomic_DNA"/>
</dbReference>
<dbReference type="Proteomes" id="UP000182258">
    <property type="component" value="Unassembled WGS sequence"/>
</dbReference>
<reference evidence="1 3" key="1">
    <citation type="submission" date="2015-03" db="EMBL/GenBank/DDBJ databases">
        <authorList>
            <person name="Lepp D."/>
            <person name="Hassan Y.I."/>
            <person name="Li X.-Z."/>
            <person name="Zhou T."/>
        </authorList>
    </citation>
    <scope>NUCLEOTIDE SEQUENCE [LARGE SCALE GENOMIC DNA]</scope>
    <source>
        <strain evidence="1 3">Cr7-05</strain>
    </source>
</reference>